<gene>
    <name evidence="12" type="ORF">PVAP13_2NG059215</name>
</gene>
<evidence type="ECO:0000256" key="4">
    <source>
        <dbReference type="ARBA" id="ARBA00022741"/>
    </source>
</evidence>
<dbReference type="Pfam" id="PF23598">
    <property type="entry name" value="LRR_14"/>
    <property type="match status" value="1"/>
</dbReference>
<proteinExistence type="inferred from homology"/>
<evidence type="ECO:0000259" key="8">
    <source>
        <dbReference type="Pfam" id="PF00931"/>
    </source>
</evidence>
<dbReference type="Pfam" id="PF00931">
    <property type="entry name" value="NB-ARC"/>
    <property type="match status" value="1"/>
</dbReference>
<sequence>MDLVTGAMGNLAPKLYQLLKGEYELQNGVRKKLVFLHQELESMKPALEKVAQLPWDQHHKQAKVWACQMREVSYDVEDLLDTFLVRVQGSEPADQSKLKRALKKMGGLFGKAKARRDISSAIEDIKKQLQEVADRRDRCKIDEMVAKPADTSAIDPRLEAMYKEVTQLIGIDKSRGELLSMLSSPQGNEVSHEKMKIVSVVGVGGLGKTTLAKAVYDELKSQFDCGAFVPVGRNPDVKKVLRDILIDLDKKEFREPKYDILDVRQLINELKDFLQSKRYFIVIDDVWETRYWKKIELALVENDRGSIVIKTTRKSEVATGVIYQLPPLSDDDSKKLLYTRLFDGGGECPANLPAEAFKKIMRKCDGVPLAIITMASMLVGKKREDWLAVCNSSGFYRCNDGGQQADDTEWILSLSYYDLPMHLKTCLLYLSVYPEDYFIPKDLLIWKWIAEGFVETKTGTSLFQRGEEYFNQLVNRSMIQAVRDEDEGGDIRGCQVHDMVLDLIRGLSYEENFVTISNDDKVTSPSGNKVRRLAHQNRVMKQLTQQEDDTGMARVRSLVASRCDIGSWVLHPSFKLLRVLALEGCNCERYGDMVFKGWQGLSFGDLLHLRYLGLQHTYGIYELPEEIGKLKFLQILQRSWSAYVVASIRARRMGC</sequence>
<dbReference type="Gene3D" id="3.40.50.300">
    <property type="entry name" value="P-loop containing nucleotide triphosphate hydrolases"/>
    <property type="match status" value="1"/>
</dbReference>
<dbReference type="GO" id="GO:0043531">
    <property type="term" value="F:ADP binding"/>
    <property type="evidence" value="ECO:0007669"/>
    <property type="project" value="InterPro"/>
</dbReference>
<dbReference type="Gene3D" id="1.10.10.10">
    <property type="entry name" value="Winged helix-like DNA-binding domain superfamily/Winged helix DNA-binding domain"/>
    <property type="match status" value="1"/>
</dbReference>
<comment type="caution">
    <text evidence="12">The sequence shown here is derived from an EMBL/GenBank/DDBJ whole genome shotgun (WGS) entry which is preliminary data.</text>
</comment>
<dbReference type="Gene3D" id="1.20.5.4130">
    <property type="match status" value="1"/>
</dbReference>
<dbReference type="Gene3D" id="3.80.10.10">
    <property type="entry name" value="Ribonuclease Inhibitor"/>
    <property type="match status" value="1"/>
</dbReference>
<dbReference type="PANTHER" id="PTHR23155">
    <property type="entry name" value="DISEASE RESISTANCE PROTEIN RP"/>
    <property type="match status" value="1"/>
</dbReference>
<dbReference type="InterPro" id="IPR042197">
    <property type="entry name" value="Apaf_helical"/>
</dbReference>
<dbReference type="InterPro" id="IPR044974">
    <property type="entry name" value="Disease_R_plants"/>
</dbReference>
<keyword evidence="5" id="KW-0611">Plant defense</keyword>
<keyword evidence="4" id="KW-0547">Nucleotide-binding</keyword>
<dbReference type="InterPro" id="IPR032675">
    <property type="entry name" value="LRR_dom_sf"/>
</dbReference>
<comment type="similarity">
    <text evidence="1">Belongs to the disease resistance NB-LRR family.</text>
</comment>
<feature type="domain" description="Disease resistance R13L4/SHOC-2-like LRR" evidence="11">
    <location>
        <begin position="555"/>
        <end position="637"/>
    </location>
</feature>
<evidence type="ECO:0000256" key="1">
    <source>
        <dbReference type="ARBA" id="ARBA00008894"/>
    </source>
</evidence>
<feature type="domain" description="Disease resistance N-terminal" evidence="9">
    <location>
        <begin position="7"/>
        <end position="91"/>
    </location>
</feature>
<evidence type="ECO:0000259" key="9">
    <source>
        <dbReference type="Pfam" id="PF18052"/>
    </source>
</evidence>
<feature type="coiled-coil region" evidence="7">
    <location>
        <begin position="111"/>
        <end position="142"/>
    </location>
</feature>
<dbReference type="InterPro" id="IPR041118">
    <property type="entry name" value="Rx_N"/>
</dbReference>
<dbReference type="GO" id="GO:0002758">
    <property type="term" value="P:innate immune response-activating signaling pathway"/>
    <property type="evidence" value="ECO:0007669"/>
    <property type="project" value="UniProtKB-ARBA"/>
</dbReference>
<dbReference type="PANTHER" id="PTHR23155:SF1116">
    <property type="entry name" value="OS12G0273300 PROTEIN"/>
    <property type="match status" value="1"/>
</dbReference>
<dbReference type="Pfam" id="PF23559">
    <property type="entry name" value="WHD_DRP"/>
    <property type="match status" value="1"/>
</dbReference>
<name>A0A8T0VAY2_PANVG</name>
<dbReference type="InterPro" id="IPR058922">
    <property type="entry name" value="WHD_DRP"/>
</dbReference>
<dbReference type="CDD" id="cd14798">
    <property type="entry name" value="RX-CC_like"/>
    <property type="match status" value="1"/>
</dbReference>
<dbReference type="InterPro" id="IPR038005">
    <property type="entry name" value="RX-like_CC"/>
</dbReference>
<dbReference type="FunFam" id="3.40.50.300:FF:001091">
    <property type="entry name" value="Probable disease resistance protein At1g61300"/>
    <property type="match status" value="1"/>
</dbReference>
<feature type="domain" description="Disease resistance protein winged helix" evidence="10">
    <location>
        <begin position="432"/>
        <end position="504"/>
    </location>
</feature>
<dbReference type="EMBL" id="CM029040">
    <property type="protein sequence ID" value="KAG2631517.1"/>
    <property type="molecule type" value="Genomic_DNA"/>
</dbReference>
<evidence type="ECO:0000256" key="5">
    <source>
        <dbReference type="ARBA" id="ARBA00022821"/>
    </source>
</evidence>
<dbReference type="InterPro" id="IPR027417">
    <property type="entry name" value="P-loop_NTPase"/>
</dbReference>
<keyword evidence="6 7" id="KW-0175">Coiled coil</keyword>
<dbReference type="Pfam" id="PF18052">
    <property type="entry name" value="Rx_N"/>
    <property type="match status" value="1"/>
</dbReference>
<evidence type="ECO:0000256" key="3">
    <source>
        <dbReference type="ARBA" id="ARBA00022737"/>
    </source>
</evidence>
<feature type="domain" description="NB-ARC" evidence="8">
    <location>
        <begin position="192"/>
        <end position="322"/>
    </location>
</feature>
<organism evidence="12 13">
    <name type="scientific">Panicum virgatum</name>
    <name type="common">Blackwell switchgrass</name>
    <dbReference type="NCBI Taxonomy" id="38727"/>
    <lineage>
        <taxon>Eukaryota</taxon>
        <taxon>Viridiplantae</taxon>
        <taxon>Streptophyta</taxon>
        <taxon>Embryophyta</taxon>
        <taxon>Tracheophyta</taxon>
        <taxon>Spermatophyta</taxon>
        <taxon>Magnoliopsida</taxon>
        <taxon>Liliopsida</taxon>
        <taxon>Poales</taxon>
        <taxon>Poaceae</taxon>
        <taxon>PACMAD clade</taxon>
        <taxon>Panicoideae</taxon>
        <taxon>Panicodae</taxon>
        <taxon>Paniceae</taxon>
        <taxon>Panicinae</taxon>
        <taxon>Panicum</taxon>
        <taxon>Panicum sect. Hiantes</taxon>
    </lineage>
</organism>
<evidence type="ECO:0000256" key="7">
    <source>
        <dbReference type="SAM" id="Coils"/>
    </source>
</evidence>
<evidence type="ECO:0000259" key="10">
    <source>
        <dbReference type="Pfam" id="PF23559"/>
    </source>
</evidence>
<protein>
    <submittedName>
        <fullName evidence="12">Uncharacterized protein</fullName>
    </submittedName>
</protein>
<dbReference type="GO" id="GO:0009626">
    <property type="term" value="P:plant-type hypersensitive response"/>
    <property type="evidence" value="ECO:0007669"/>
    <property type="project" value="UniProtKB-ARBA"/>
</dbReference>
<keyword evidence="13" id="KW-1185">Reference proteome</keyword>
<evidence type="ECO:0000259" key="11">
    <source>
        <dbReference type="Pfam" id="PF23598"/>
    </source>
</evidence>
<dbReference type="AlphaFoldDB" id="A0A8T0VAY2"/>
<keyword evidence="2" id="KW-0433">Leucine-rich repeat</keyword>
<dbReference type="InterPro" id="IPR055414">
    <property type="entry name" value="LRR_R13L4/SHOC2-like"/>
</dbReference>
<keyword evidence="3" id="KW-0677">Repeat</keyword>
<dbReference type="FunFam" id="1.10.10.10:FF:000322">
    <property type="entry name" value="Probable disease resistance protein At1g63360"/>
    <property type="match status" value="1"/>
</dbReference>
<evidence type="ECO:0000256" key="6">
    <source>
        <dbReference type="ARBA" id="ARBA00023054"/>
    </source>
</evidence>
<evidence type="ECO:0000256" key="2">
    <source>
        <dbReference type="ARBA" id="ARBA00022614"/>
    </source>
</evidence>
<dbReference type="PRINTS" id="PR00364">
    <property type="entry name" value="DISEASERSIST"/>
</dbReference>
<accession>A0A8T0VAY2</accession>
<dbReference type="InterPro" id="IPR002182">
    <property type="entry name" value="NB-ARC"/>
</dbReference>
<reference evidence="12" key="1">
    <citation type="submission" date="2020-05" db="EMBL/GenBank/DDBJ databases">
        <title>WGS assembly of Panicum virgatum.</title>
        <authorList>
            <person name="Lovell J.T."/>
            <person name="Jenkins J."/>
            <person name="Shu S."/>
            <person name="Juenger T.E."/>
            <person name="Schmutz J."/>
        </authorList>
    </citation>
    <scope>NUCLEOTIDE SEQUENCE</scope>
    <source>
        <strain evidence="12">AP13</strain>
    </source>
</reference>
<evidence type="ECO:0000313" key="13">
    <source>
        <dbReference type="Proteomes" id="UP000823388"/>
    </source>
</evidence>
<dbReference type="SUPFAM" id="SSF52058">
    <property type="entry name" value="L domain-like"/>
    <property type="match status" value="1"/>
</dbReference>
<dbReference type="InterPro" id="IPR036388">
    <property type="entry name" value="WH-like_DNA-bd_sf"/>
</dbReference>
<dbReference type="Gene3D" id="1.10.8.430">
    <property type="entry name" value="Helical domain of apoptotic protease-activating factors"/>
    <property type="match status" value="1"/>
</dbReference>
<dbReference type="SUPFAM" id="SSF52540">
    <property type="entry name" value="P-loop containing nucleoside triphosphate hydrolases"/>
    <property type="match status" value="1"/>
</dbReference>
<dbReference type="GO" id="GO:0042742">
    <property type="term" value="P:defense response to bacterium"/>
    <property type="evidence" value="ECO:0007669"/>
    <property type="project" value="UniProtKB-ARBA"/>
</dbReference>
<dbReference type="Proteomes" id="UP000823388">
    <property type="component" value="Chromosome 2N"/>
</dbReference>
<evidence type="ECO:0000313" key="12">
    <source>
        <dbReference type="EMBL" id="KAG2631517.1"/>
    </source>
</evidence>